<feature type="transmembrane region" description="Helical" evidence="1">
    <location>
        <begin position="106"/>
        <end position="125"/>
    </location>
</feature>
<gene>
    <name evidence="2" type="ORF">ICC18_32170</name>
</gene>
<keyword evidence="1" id="KW-1133">Transmembrane helix</keyword>
<protein>
    <submittedName>
        <fullName evidence="2">Uncharacterized protein</fullName>
    </submittedName>
</protein>
<evidence type="ECO:0000256" key="1">
    <source>
        <dbReference type="SAM" id="Phobius"/>
    </source>
</evidence>
<evidence type="ECO:0000313" key="2">
    <source>
        <dbReference type="EMBL" id="MBD0384696.1"/>
    </source>
</evidence>
<proteinExistence type="predicted"/>
<keyword evidence="3" id="KW-1185">Reference proteome</keyword>
<feature type="transmembrane region" description="Helical" evidence="1">
    <location>
        <begin position="78"/>
        <end position="97"/>
    </location>
</feature>
<evidence type="ECO:0000313" key="3">
    <source>
        <dbReference type="Proteomes" id="UP000650466"/>
    </source>
</evidence>
<dbReference type="RefSeq" id="WP_223193055.1">
    <property type="nucleotide sequence ID" value="NZ_JACVVD010000024.1"/>
</dbReference>
<reference evidence="2" key="1">
    <citation type="submission" date="2020-09" db="EMBL/GenBank/DDBJ databases">
        <title>Draft Genome Sequence of Paenibacillus sp. WST5.</title>
        <authorList>
            <person name="Bao Z."/>
        </authorList>
    </citation>
    <scope>NUCLEOTIDE SEQUENCE</scope>
    <source>
        <strain evidence="2">WST5</strain>
    </source>
</reference>
<accession>A0A926KXK6</accession>
<keyword evidence="1" id="KW-0812">Transmembrane</keyword>
<comment type="caution">
    <text evidence="2">The sequence shown here is derived from an EMBL/GenBank/DDBJ whole genome shotgun (WGS) entry which is preliminary data.</text>
</comment>
<feature type="transmembrane region" description="Helical" evidence="1">
    <location>
        <begin position="47"/>
        <end position="66"/>
    </location>
</feature>
<sequence>MLILLFIPYGLLFCWIPFVFPYKFVCKNCSNRFTNKTPSFANFRVNTVLKVLLALLPTLLMFYILIELFPYTGLGRIVALPFIFIINLTIISLGFIITRNLKRHRYFMAWFGIILLTMFISTALYPQESRPHVFVQMGYGFSAIKQYDQALSTDLDLVLSTNSKRDVKNPEERYVVALYKYRDQIPLDGTYHIYRDNENGSIPYWRNTIVNSLDEIPSRLIGHHKVIWWVLKICRK</sequence>
<feature type="transmembrane region" description="Helical" evidence="1">
    <location>
        <begin position="6"/>
        <end position="26"/>
    </location>
</feature>
<name>A0A926KXK6_9BACL</name>
<dbReference type="Proteomes" id="UP000650466">
    <property type="component" value="Unassembled WGS sequence"/>
</dbReference>
<dbReference type="AlphaFoldDB" id="A0A926KXK6"/>
<organism evidence="2 3">
    <name type="scientific">Paenibacillus sedimenti</name>
    <dbReference type="NCBI Taxonomy" id="2770274"/>
    <lineage>
        <taxon>Bacteria</taxon>
        <taxon>Bacillati</taxon>
        <taxon>Bacillota</taxon>
        <taxon>Bacilli</taxon>
        <taxon>Bacillales</taxon>
        <taxon>Paenibacillaceae</taxon>
        <taxon>Paenibacillus</taxon>
    </lineage>
</organism>
<keyword evidence="1" id="KW-0472">Membrane</keyword>
<dbReference type="EMBL" id="JACVVD010000024">
    <property type="protein sequence ID" value="MBD0384696.1"/>
    <property type="molecule type" value="Genomic_DNA"/>
</dbReference>